<evidence type="ECO:0000313" key="2">
    <source>
        <dbReference type="EMBL" id="TKS87298.1"/>
    </source>
</evidence>
<feature type="compositionally biased region" description="Pro residues" evidence="1">
    <location>
        <begin position="7"/>
        <end position="23"/>
    </location>
</feature>
<gene>
    <name evidence="2" type="ORF">D9C73_021422</name>
</gene>
<evidence type="ECO:0000313" key="3">
    <source>
        <dbReference type="Proteomes" id="UP000298787"/>
    </source>
</evidence>
<sequence>MAHLCTPSPPSPPHFYSPTPPPTSAHSGLWFLETGYQEPEALVSLRSKVSEGTESKGLHVHLAASRFDYRGDKMARADMCCSQFFPDCGVFDVAGFRRSCQDSRLEPTDDTW</sequence>
<protein>
    <submittedName>
        <fullName evidence="2">Uncharacterized protein</fullName>
    </submittedName>
</protein>
<feature type="region of interest" description="Disordered" evidence="1">
    <location>
        <begin position="1"/>
        <end position="24"/>
    </location>
</feature>
<organism evidence="2 3">
    <name type="scientific">Collichthys lucidus</name>
    <name type="common">Big head croaker</name>
    <name type="synonym">Sciaena lucida</name>
    <dbReference type="NCBI Taxonomy" id="240159"/>
    <lineage>
        <taxon>Eukaryota</taxon>
        <taxon>Metazoa</taxon>
        <taxon>Chordata</taxon>
        <taxon>Craniata</taxon>
        <taxon>Vertebrata</taxon>
        <taxon>Euteleostomi</taxon>
        <taxon>Actinopterygii</taxon>
        <taxon>Neopterygii</taxon>
        <taxon>Teleostei</taxon>
        <taxon>Neoteleostei</taxon>
        <taxon>Acanthomorphata</taxon>
        <taxon>Eupercaria</taxon>
        <taxon>Sciaenidae</taxon>
        <taxon>Collichthys</taxon>
    </lineage>
</organism>
<keyword evidence="3" id="KW-1185">Reference proteome</keyword>
<dbReference type="Proteomes" id="UP000298787">
    <property type="component" value="Chromosome 19"/>
</dbReference>
<reference evidence="2 3" key="1">
    <citation type="submission" date="2019-01" db="EMBL/GenBank/DDBJ databases">
        <title>Genome Assembly of Collichthys lucidus.</title>
        <authorList>
            <person name="Cai M."/>
            <person name="Xiao S."/>
        </authorList>
    </citation>
    <scope>NUCLEOTIDE SEQUENCE [LARGE SCALE GENOMIC DNA]</scope>
    <source>
        <strain evidence="2">JT15FE1705JMU</strain>
        <tissue evidence="2">Muscle</tissue>
    </source>
</reference>
<dbReference type="AlphaFoldDB" id="A0A4U5VGP8"/>
<proteinExistence type="predicted"/>
<name>A0A4U5VGP8_COLLU</name>
<evidence type="ECO:0000256" key="1">
    <source>
        <dbReference type="SAM" id="MobiDB-lite"/>
    </source>
</evidence>
<dbReference type="EMBL" id="CM014096">
    <property type="protein sequence ID" value="TKS87298.1"/>
    <property type="molecule type" value="Genomic_DNA"/>
</dbReference>
<accession>A0A4U5VGP8</accession>